<dbReference type="Gene3D" id="3.30.450.20">
    <property type="entry name" value="PAS domain"/>
    <property type="match status" value="1"/>
</dbReference>
<keyword evidence="3" id="KW-0175">Coiled coil</keyword>
<gene>
    <name evidence="7" type="ORF">V4F39_16575</name>
</gene>
<evidence type="ECO:0000313" key="7">
    <source>
        <dbReference type="EMBL" id="MEF7615532.1"/>
    </source>
</evidence>
<evidence type="ECO:0000313" key="8">
    <source>
        <dbReference type="Proteomes" id="UP001336250"/>
    </source>
</evidence>
<keyword evidence="7" id="KW-0548">Nucleotidyltransferase</keyword>
<feature type="coiled-coil region" evidence="3">
    <location>
        <begin position="153"/>
        <end position="180"/>
    </location>
</feature>
<dbReference type="InterPro" id="IPR029787">
    <property type="entry name" value="Nucleotide_cyclase"/>
</dbReference>
<dbReference type="InterPro" id="IPR043128">
    <property type="entry name" value="Rev_trsase/Diguanyl_cyclase"/>
</dbReference>
<dbReference type="Pfam" id="PF00990">
    <property type="entry name" value="GGDEF"/>
    <property type="match status" value="1"/>
</dbReference>
<dbReference type="GO" id="GO:0005886">
    <property type="term" value="C:plasma membrane"/>
    <property type="evidence" value="ECO:0007669"/>
    <property type="project" value="TreeGrafter"/>
</dbReference>
<dbReference type="GO" id="GO:1902201">
    <property type="term" value="P:negative regulation of bacterial-type flagellum-dependent cell motility"/>
    <property type="evidence" value="ECO:0007669"/>
    <property type="project" value="TreeGrafter"/>
</dbReference>
<dbReference type="InterPro" id="IPR013656">
    <property type="entry name" value="PAS_4"/>
</dbReference>
<evidence type="ECO:0000259" key="5">
    <source>
        <dbReference type="PROSITE" id="PS50112"/>
    </source>
</evidence>
<dbReference type="Pfam" id="PF08448">
    <property type="entry name" value="PAS_4"/>
    <property type="match status" value="1"/>
</dbReference>
<dbReference type="PROSITE" id="PS50112">
    <property type="entry name" value="PAS"/>
    <property type="match status" value="1"/>
</dbReference>
<dbReference type="Gene3D" id="3.30.70.270">
    <property type="match status" value="1"/>
</dbReference>
<dbReference type="SUPFAM" id="SSF55785">
    <property type="entry name" value="PYP-like sensor domain (PAS domain)"/>
    <property type="match status" value="1"/>
</dbReference>
<reference evidence="7 8" key="1">
    <citation type="submission" date="2024-02" db="EMBL/GenBank/DDBJ databases">
        <title>Genome sequence of Aquincola sp. MAHUQ-54.</title>
        <authorList>
            <person name="Huq M.A."/>
        </authorList>
    </citation>
    <scope>NUCLEOTIDE SEQUENCE [LARGE SCALE GENOMIC DNA]</scope>
    <source>
        <strain evidence="7 8">MAHUQ-54</strain>
    </source>
</reference>
<dbReference type="SMART" id="SM00267">
    <property type="entry name" value="GGDEF"/>
    <property type="match status" value="1"/>
</dbReference>
<comment type="caution">
    <text evidence="7">The sequence shown here is derived from an EMBL/GenBank/DDBJ whole genome shotgun (WGS) entry which is preliminary data.</text>
</comment>
<protein>
    <recommendedName>
        <fullName evidence="1">diguanylate cyclase</fullName>
        <ecNumber evidence="1">2.7.7.65</ecNumber>
    </recommendedName>
</protein>
<dbReference type="Proteomes" id="UP001336250">
    <property type="component" value="Unassembled WGS sequence"/>
</dbReference>
<dbReference type="InterPro" id="IPR035965">
    <property type="entry name" value="PAS-like_dom_sf"/>
</dbReference>
<keyword evidence="7" id="KW-0808">Transferase</keyword>
<sequence length="347" mass="37812">MDLSSLRPPDPQPPALTAPAPATPALEAAFALVLPALLERQGALLAVKDLASGAYLHVNDAMAQWLGAEPAQVLGRTDADLLEPALVTPLRAAEQTAVAQGQPLTSEHRFERQGNKFDYRVLRLVTPPDAEGRRLLCSIWTDQAAQKAKDAQLRAALEQLEKMQRGAEALRRELQDQTLRDTRTGLYTRAHFDDQLRREVDLSTREHREFALVAVAIDPPSGRVAELGAPAQARIFETLGRLLRGNTRAMDASCRVDETRFAVLLSGVGLATAHARVESLRRECATQIVVLDGEELRFSVSMGVASYPHTAHTQDELREACDAALAEAQRRGGNVVTLAGIKFERAG</sequence>
<accession>A0AAW9QFC9</accession>
<dbReference type="AlphaFoldDB" id="A0AAW9QFC9"/>
<dbReference type="CDD" id="cd00130">
    <property type="entry name" value="PAS"/>
    <property type="match status" value="1"/>
</dbReference>
<dbReference type="InterPro" id="IPR000160">
    <property type="entry name" value="GGDEF_dom"/>
</dbReference>
<dbReference type="InterPro" id="IPR050469">
    <property type="entry name" value="Diguanylate_Cyclase"/>
</dbReference>
<dbReference type="GO" id="GO:0052621">
    <property type="term" value="F:diguanylate cyclase activity"/>
    <property type="evidence" value="ECO:0007669"/>
    <property type="project" value="UniProtKB-EC"/>
</dbReference>
<evidence type="ECO:0000256" key="3">
    <source>
        <dbReference type="SAM" id="Coils"/>
    </source>
</evidence>
<organism evidence="7 8">
    <name type="scientific">Aquincola agrisoli</name>
    <dbReference type="NCBI Taxonomy" id="3119538"/>
    <lineage>
        <taxon>Bacteria</taxon>
        <taxon>Pseudomonadati</taxon>
        <taxon>Pseudomonadota</taxon>
        <taxon>Betaproteobacteria</taxon>
        <taxon>Burkholderiales</taxon>
        <taxon>Sphaerotilaceae</taxon>
        <taxon>Aquincola</taxon>
    </lineage>
</organism>
<dbReference type="PANTHER" id="PTHR45138">
    <property type="entry name" value="REGULATORY COMPONENTS OF SENSORY TRANSDUCTION SYSTEM"/>
    <property type="match status" value="1"/>
</dbReference>
<dbReference type="EC" id="2.7.7.65" evidence="1"/>
<dbReference type="PROSITE" id="PS50887">
    <property type="entry name" value="GGDEF"/>
    <property type="match status" value="1"/>
</dbReference>
<dbReference type="NCBIfam" id="TIGR00254">
    <property type="entry name" value="GGDEF"/>
    <property type="match status" value="1"/>
</dbReference>
<keyword evidence="8" id="KW-1185">Reference proteome</keyword>
<dbReference type="CDD" id="cd01949">
    <property type="entry name" value="GGDEF"/>
    <property type="match status" value="1"/>
</dbReference>
<feature type="region of interest" description="Disordered" evidence="4">
    <location>
        <begin position="1"/>
        <end position="20"/>
    </location>
</feature>
<name>A0AAW9QFC9_9BURK</name>
<evidence type="ECO:0000256" key="4">
    <source>
        <dbReference type="SAM" id="MobiDB-lite"/>
    </source>
</evidence>
<dbReference type="GO" id="GO:0043709">
    <property type="term" value="P:cell adhesion involved in single-species biofilm formation"/>
    <property type="evidence" value="ECO:0007669"/>
    <property type="project" value="TreeGrafter"/>
</dbReference>
<evidence type="ECO:0000256" key="1">
    <source>
        <dbReference type="ARBA" id="ARBA00012528"/>
    </source>
</evidence>
<dbReference type="InterPro" id="IPR000014">
    <property type="entry name" value="PAS"/>
</dbReference>
<dbReference type="PANTHER" id="PTHR45138:SF9">
    <property type="entry name" value="DIGUANYLATE CYCLASE DGCM-RELATED"/>
    <property type="match status" value="1"/>
</dbReference>
<dbReference type="EMBL" id="JAZIBG010000036">
    <property type="protein sequence ID" value="MEF7615532.1"/>
    <property type="molecule type" value="Genomic_DNA"/>
</dbReference>
<proteinExistence type="predicted"/>
<evidence type="ECO:0000259" key="6">
    <source>
        <dbReference type="PROSITE" id="PS50887"/>
    </source>
</evidence>
<feature type="domain" description="GGDEF" evidence="6">
    <location>
        <begin position="208"/>
        <end position="341"/>
    </location>
</feature>
<comment type="catalytic activity">
    <reaction evidence="2">
        <text>2 GTP = 3',3'-c-di-GMP + 2 diphosphate</text>
        <dbReference type="Rhea" id="RHEA:24898"/>
        <dbReference type="ChEBI" id="CHEBI:33019"/>
        <dbReference type="ChEBI" id="CHEBI:37565"/>
        <dbReference type="ChEBI" id="CHEBI:58805"/>
        <dbReference type="EC" id="2.7.7.65"/>
    </reaction>
</comment>
<dbReference type="RefSeq" id="WP_332290819.1">
    <property type="nucleotide sequence ID" value="NZ_JAZIBG010000036.1"/>
</dbReference>
<evidence type="ECO:0000256" key="2">
    <source>
        <dbReference type="ARBA" id="ARBA00034247"/>
    </source>
</evidence>
<feature type="domain" description="PAS" evidence="5">
    <location>
        <begin position="51"/>
        <end position="101"/>
    </location>
</feature>
<dbReference type="SUPFAM" id="SSF55073">
    <property type="entry name" value="Nucleotide cyclase"/>
    <property type="match status" value="1"/>
</dbReference>